<organism evidence="1 2">
    <name type="scientific">Spirosoma pollinicola</name>
    <dbReference type="NCBI Taxonomy" id="2057025"/>
    <lineage>
        <taxon>Bacteria</taxon>
        <taxon>Pseudomonadati</taxon>
        <taxon>Bacteroidota</taxon>
        <taxon>Cytophagia</taxon>
        <taxon>Cytophagales</taxon>
        <taxon>Cytophagaceae</taxon>
        <taxon>Spirosoma</taxon>
    </lineage>
</organism>
<dbReference type="OrthoDB" id="961633at2"/>
<protein>
    <submittedName>
        <fullName evidence="1">Uncharacterized protein</fullName>
    </submittedName>
</protein>
<dbReference type="AlphaFoldDB" id="A0A2K8Z691"/>
<dbReference type="KEGG" id="spir:CWM47_27900"/>
<name>A0A2K8Z691_9BACT</name>
<keyword evidence="2" id="KW-1185">Reference proteome</keyword>
<reference evidence="1 2" key="1">
    <citation type="submission" date="2017-11" db="EMBL/GenBank/DDBJ databases">
        <title>Taxonomic description and genome sequences of Spirosoma HA7 sp. nov., isolated from pollen microhabitat of Corylus avellana.</title>
        <authorList>
            <person name="Ambika Manirajan B."/>
            <person name="Suarez C."/>
            <person name="Ratering S."/>
            <person name="Geissler-Plaum R."/>
            <person name="Cardinale M."/>
            <person name="Sylvia S."/>
        </authorList>
    </citation>
    <scope>NUCLEOTIDE SEQUENCE [LARGE SCALE GENOMIC DNA]</scope>
    <source>
        <strain evidence="1 2">HA7</strain>
    </source>
</reference>
<dbReference type="EMBL" id="CP025096">
    <property type="protein sequence ID" value="AUD05339.1"/>
    <property type="molecule type" value="Genomic_DNA"/>
</dbReference>
<evidence type="ECO:0000313" key="2">
    <source>
        <dbReference type="Proteomes" id="UP000232883"/>
    </source>
</evidence>
<sequence>MPLSTQIKPLAGLIDLKHSSVAKLLLNAWSAEYALRIKPVNPDREYLNLSISCSFPYYAVLFSARAVLAVDGINIANQQQVEKLINQWVKMGKYGQTYSNPFTELFQYRIRSEEHTYHLSAPEAAAIQEKLKSKVHAVSIIHETYIVNRLGDEFYSTIINSLPDYLKNGFVGARATLLLQDD</sequence>
<accession>A0A2K8Z691</accession>
<evidence type="ECO:0000313" key="1">
    <source>
        <dbReference type="EMBL" id="AUD05339.1"/>
    </source>
</evidence>
<dbReference type="Gene3D" id="1.20.120.330">
    <property type="entry name" value="Nucleotidyltransferases domain 2"/>
    <property type="match status" value="1"/>
</dbReference>
<proteinExistence type="predicted"/>
<dbReference type="RefSeq" id="WP_100991899.1">
    <property type="nucleotide sequence ID" value="NZ_CP025096.1"/>
</dbReference>
<gene>
    <name evidence="1" type="ORF">CWM47_27900</name>
</gene>
<dbReference type="Proteomes" id="UP000232883">
    <property type="component" value="Chromosome"/>
</dbReference>